<feature type="compositionally biased region" description="Gly residues" evidence="1">
    <location>
        <begin position="1235"/>
        <end position="1255"/>
    </location>
</feature>
<dbReference type="PROSITE" id="PS00636">
    <property type="entry name" value="DNAJ_1"/>
    <property type="match status" value="1"/>
</dbReference>
<feature type="compositionally biased region" description="Polar residues" evidence="1">
    <location>
        <begin position="472"/>
        <end position="492"/>
    </location>
</feature>
<dbReference type="RefSeq" id="XP_009848742.1">
    <property type="nucleotide sequence ID" value="XM_009850440.1"/>
</dbReference>
<accession>F8MJJ8</accession>
<dbReference type="FunFam" id="1.10.287.110:FF:000096">
    <property type="entry name" value="DnaJ domain protein"/>
    <property type="match status" value="1"/>
</dbReference>
<feature type="compositionally biased region" description="Acidic residues" evidence="1">
    <location>
        <begin position="1177"/>
        <end position="1193"/>
    </location>
</feature>
<feature type="compositionally biased region" description="Low complexity" evidence="1">
    <location>
        <begin position="134"/>
        <end position="146"/>
    </location>
</feature>
<dbReference type="VEuPathDB" id="FungiDB:NEUTE1DRAFT_38343"/>
<dbReference type="AlphaFoldDB" id="F8MJJ8"/>
<sequence>MVVKLDYDRDYYADLELSSTADVVEVKKQFKKLALKYHPDRNPGKEEEAKDRFIHIQAAHEVLTDVSMKAKYDAYRKRGSASASRYATASGHRGNPYSNVSAEMADRYGAPPTRRTPHMPSRPDPGPSAHARYSSWATPSSSSSSRPVPPKTASAADNLRAWDAMRSSAKSGQTSSSTPKSSGYASARTERTERTESARREPPPVPPRTAGQARRADAAFGTTRRAGYSPDSPVGDEPPVSRHNYTSSAHYTATTNMFEDTAANIRKSRPQSSPTPVDPLSEKFSETYLDSRQRTPYASHIGEKFNPFEGANVNRAKSMKDPSRPTQESEEEAPPPRSSRQRSASVGESNSFGKAANGGTTSSGTSKAEPRASARYYAQEAEPRSAPNTEANPTPRASTSSMRSNSNAQAPTSESAQQDGPKVYAPSPFFKPDEYFQQTSSFGQPSKIRPPHVFSRAGAGSYRGRAHEETANNRASHGRNTPSGDQSTSGDKSSFEKDMHDQLQLLLGRRKMHSRRQHIKPIDDPLSPRKTNAHNRVQKQRATNSVYPHSFAVPDDDGYTPKPQASADFTRSGVHNINASFVDQEKVGAGFQFNAGGPTTIPGADAFLRAKQRARSVPRGRQSPLKKTYTSSNESVSGATRPPSETNDAGKKASAFDAGQWQAEFGPHTFVPPPPAKKSSTSPTRNVRPIRKPRPVKMTAGTAGLVDEEETSSSEGKSRSNSAAGVDESGINGGAPSPMAMDIDEPPPPPTPAHAVPPAAPPPTPAHGIPTIINLNGGSARNVNLEPSKPEWRAGNLNNNGVKTSNGGTSSRRSSSAANATHRPIPVPNAGSEDSDLRPIFGNFDVDKLVSPSGTGLSSFSADLKTNLPFESRASTTLPPFEREKIKPKNINFPTPPKAPSPPAALATPSQVTPSQWALYAEQFKLYIHQFNTFNGRVVDHFAARKIKNEQKGPAWVTQLGDKEMLEYLAWMEEDKTVMQKWAQAREAHELNVMEFARWKERTKTGLGTSGRMTSEEWAKDFWSQGVKKGSWKEWRMKIENEGEIFWVRHGEVMKRVTSRAVMTAMVYEALLRLGLFSQIGETVLNLIMGAVVVLISGSAAWFLSKFAVDDEDENGTELLGEHDHNHGQQRQYEYQNDESCQGMSDIEEEEEDADDEDQTEPEPPSSSALSESSSSSEEEYEGSDYVFEYESDYSDHRPRRQRSRSRSQGQSHQAVDIEVEYLSSFSLDEAEGYSYGGSEDGPGGPRYGQEGGEGYISSWSGRGESD</sequence>
<dbReference type="EMBL" id="GL891303">
    <property type="protein sequence ID" value="EGO59989.1"/>
    <property type="molecule type" value="Genomic_DNA"/>
</dbReference>
<feature type="domain" description="J" evidence="2">
    <location>
        <begin position="10"/>
        <end position="76"/>
    </location>
</feature>
<dbReference type="Pfam" id="PF00226">
    <property type="entry name" value="DnaJ"/>
    <property type="match status" value="1"/>
</dbReference>
<feature type="compositionally biased region" description="Basic and acidic residues" evidence="1">
    <location>
        <begin position="188"/>
        <end position="202"/>
    </location>
</feature>
<feature type="compositionally biased region" description="Polar residues" evidence="1">
    <location>
        <begin position="243"/>
        <end position="258"/>
    </location>
</feature>
<organism evidence="3 4">
    <name type="scientific">Neurospora tetrasperma (strain FGSC 2508 / ATCC MYA-4615 / P0657)</name>
    <dbReference type="NCBI Taxonomy" id="510951"/>
    <lineage>
        <taxon>Eukaryota</taxon>
        <taxon>Fungi</taxon>
        <taxon>Dikarya</taxon>
        <taxon>Ascomycota</taxon>
        <taxon>Pezizomycotina</taxon>
        <taxon>Sordariomycetes</taxon>
        <taxon>Sordariomycetidae</taxon>
        <taxon>Sordariales</taxon>
        <taxon>Sordariaceae</taxon>
        <taxon>Neurospora</taxon>
    </lineage>
</organism>
<feature type="region of interest" description="Disordered" evidence="1">
    <location>
        <begin position="1116"/>
        <end position="1216"/>
    </location>
</feature>
<feature type="compositionally biased region" description="Polar residues" evidence="1">
    <location>
        <begin position="346"/>
        <end position="366"/>
    </location>
</feature>
<dbReference type="SUPFAM" id="SSF46565">
    <property type="entry name" value="Chaperone J-domain"/>
    <property type="match status" value="1"/>
</dbReference>
<feature type="compositionally biased region" description="Low complexity" evidence="1">
    <location>
        <begin position="804"/>
        <end position="821"/>
    </location>
</feature>
<dbReference type="OrthoDB" id="10250354at2759"/>
<feature type="compositionally biased region" description="Low complexity" evidence="1">
    <location>
        <begin position="1166"/>
        <end position="1176"/>
    </location>
</feature>
<feature type="compositionally biased region" description="Low complexity" evidence="1">
    <location>
        <begin position="167"/>
        <end position="187"/>
    </location>
</feature>
<dbReference type="GeneID" id="20827637"/>
<feature type="compositionally biased region" description="Polar residues" evidence="1">
    <location>
        <begin position="773"/>
        <end position="782"/>
    </location>
</feature>
<name>F8MJJ8_NEUT8</name>
<feature type="compositionally biased region" description="Basic residues" evidence="1">
    <location>
        <begin position="508"/>
        <end position="519"/>
    </location>
</feature>
<evidence type="ECO:0000313" key="4">
    <source>
        <dbReference type="Proteomes" id="UP000008065"/>
    </source>
</evidence>
<dbReference type="CDD" id="cd06257">
    <property type="entry name" value="DnaJ"/>
    <property type="match status" value="1"/>
</dbReference>
<reference evidence="4" key="1">
    <citation type="journal article" date="2011" name="Genetics">
        <title>Massive changes in genome architecture accompany the transition to self-fertility in the filamentous fungus Neurospora tetrasperma.</title>
        <authorList>
            <person name="Ellison C.E."/>
            <person name="Stajich J.E."/>
            <person name="Jacobson D.J."/>
            <person name="Natvig D.O."/>
            <person name="Lapidus A."/>
            <person name="Foster B."/>
            <person name="Aerts A."/>
            <person name="Riley R."/>
            <person name="Lindquist E.A."/>
            <person name="Grigoriev I.V."/>
            <person name="Taylor J.W."/>
        </authorList>
    </citation>
    <scope>NUCLEOTIDE SEQUENCE [LARGE SCALE GENOMIC DNA]</scope>
    <source>
        <strain evidence="4">FGSC 2508 / P0657</strain>
    </source>
</reference>
<dbReference type="HOGENOM" id="CLU_006836_0_0_1"/>
<dbReference type="InterPro" id="IPR036869">
    <property type="entry name" value="J_dom_sf"/>
</dbReference>
<feature type="region of interest" description="Disordered" evidence="1">
    <location>
        <begin position="1231"/>
        <end position="1267"/>
    </location>
</feature>
<feature type="region of interest" description="Disordered" evidence="1">
    <location>
        <begin position="612"/>
        <end position="836"/>
    </location>
</feature>
<dbReference type="KEGG" id="nte:NEUTE1DRAFT38343"/>
<dbReference type="PROSITE" id="PS50076">
    <property type="entry name" value="DNAJ_2"/>
    <property type="match status" value="1"/>
</dbReference>
<evidence type="ECO:0000259" key="2">
    <source>
        <dbReference type="PROSITE" id="PS50076"/>
    </source>
</evidence>
<gene>
    <name evidence="3" type="ORF">NEUTE1DRAFT_38343</name>
</gene>
<feature type="region of interest" description="Disordered" evidence="1">
    <location>
        <begin position="81"/>
        <end position="531"/>
    </location>
</feature>
<dbReference type="Gene3D" id="1.10.287.110">
    <property type="entry name" value="DnaJ domain"/>
    <property type="match status" value="1"/>
</dbReference>
<proteinExistence type="predicted"/>
<feature type="compositionally biased region" description="Acidic residues" evidence="1">
    <location>
        <begin position="1146"/>
        <end position="1161"/>
    </location>
</feature>
<evidence type="ECO:0000313" key="3">
    <source>
        <dbReference type="EMBL" id="EGO59989.1"/>
    </source>
</evidence>
<feature type="compositionally biased region" description="Polar residues" evidence="1">
    <location>
        <begin position="628"/>
        <end position="647"/>
    </location>
</feature>
<feature type="compositionally biased region" description="Polar residues" evidence="1">
    <location>
        <begin position="1129"/>
        <end position="1143"/>
    </location>
</feature>
<feature type="compositionally biased region" description="Polar residues" evidence="1">
    <location>
        <begin position="386"/>
        <end position="418"/>
    </location>
</feature>
<feature type="compositionally biased region" description="Polar residues" evidence="1">
    <location>
        <begin position="713"/>
        <end position="723"/>
    </location>
</feature>
<dbReference type="InterPro" id="IPR018253">
    <property type="entry name" value="DnaJ_domain_CS"/>
</dbReference>
<evidence type="ECO:0000256" key="1">
    <source>
        <dbReference type="SAM" id="MobiDB-lite"/>
    </source>
</evidence>
<dbReference type="InterPro" id="IPR050817">
    <property type="entry name" value="DjlA_DnaK_co-chaperone"/>
</dbReference>
<feature type="compositionally biased region" description="Basic and acidic residues" evidence="1">
    <location>
        <begin position="280"/>
        <end position="293"/>
    </location>
</feature>
<protein>
    <recommendedName>
        <fullName evidence="2">J domain-containing protein</fullName>
    </recommendedName>
</protein>
<keyword evidence="4" id="KW-1185">Reference proteome</keyword>
<dbReference type="PANTHER" id="PTHR24074">
    <property type="entry name" value="CO-CHAPERONE PROTEIN DJLA"/>
    <property type="match status" value="1"/>
</dbReference>
<dbReference type="SMART" id="SM00271">
    <property type="entry name" value="DnaJ"/>
    <property type="match status" value="1"/>
</dbReference>
<dbReference type="Proteomes" id="UP000008065">
    <property type="component" value="Unassembled WGS sequence"/>
</dbReference>
<dbReference type="PRINTS" id="PR00625">
    <property type="entry name" value="JDOMAIN"/>
</dbReference>
<dbReference type="InterPro" id="IPR001623">
    <property type="entry name" value="DnaJ_domain"/>
</dbReference>